<evidence type="ECO:0000256" key="1">
    <source>
        <dbReference type="SAM" id="MobiDB-lite"/>
    </source>
</evidence>
<evidence type="ECO:0000313" key="3">
    <source>
        <dbReference type="EMBL" id="AFZ23160.1"/>
    </source>
</evidence>
<dbReference type="Proteomes" id="UP000010475">
    <property type="component" value="Chromosome"/>
</dbReference>
<dbReference type="HOGENOM" id="CLU_031281_5_0_3"/>
<feature type="compositionally biased region" description="Low complexity" evidence="1">
    <location>
        <begin position="124"/>
        <end position="147"/>
    </location>
</feature>
<dbReference type="PROSITE" id="PS50213">
    <property type="entry name" value="FAS1"/>
    <property type="match status" value="1"/>
</dbReference>
<feature type="domain" description="FAS1" evidence="2">
    <location>
        <begin position="150"/>
        <end position="282"/>
    </location>
</feature>
<accession>K9WS05</accession>
<dbReference type="FunFam" id="2.30.180.10:FF:000019">
    <property type="entry name" value="Cell surface lipoprotein"/>
    <property type="match status" value="1"/>
</dbReference>
<reference evidence="3 4" key="1">
    <citation type="submission" date="2012-06" db="EMBL/GenBank/DDBJ databases">
        <title>Finished chromosome of genome of Cylindrospermum stagnale PCC 7417.</title>
        <authorList>
            <consortium name="US DOE Joint Genome Institute"/>
            <person name="Gugger M."/>
            <person name="Coursin T."/>
            <person name="Rippka R."/>
            <person name="Tandeau De Marsac N."/>
            <person name="Huntemann M."/>
            <person name="Wei C.-L."/>
            <person name="Han J."/>
            <person name="Detter J.C."/>
            <person name="Han C."/>
            <person name="Tapia R."/>
            <person name="Chen A."/>
            <person name="Kyrpides N."/>
            <person name="Mavromatis K."/>
            <person name="Markowitz V."/>
            <person name="Szeto E."/>
            <person name="Ivanova N."/>
            <person name="Pagani I."/>
            <person name="Pati A."/>
            <person name="Goodwin L."/>
            <person name="Nordberg H.P."/>
            <person name="Cantor M.N."/>
            <person name="Hua S.X."/>
            <person name="Woyke T."/>
            <person name="Kerfeld C.A."/>
        </authorList>
    </citation>
    <scope>NUCLEOTIDE SEQUENCE [LARGE SCALE GENOMIC DNA]</scope>
    <source>
        <strain evidence="3 4">PCC 7417</strain>
    </source>
</reference>
<dbReference type="Pfam" id="PF02469">
    <property type="entry name" value="Fasciclin"/>
    <property type="match status" value="1"/>
</dbReference>
<dbReference type="PANTHER" id="PTHR10900">
    <property type="entry name" value="PERIOSTIN-RELATED"/>
    <property type="match status" value="1"/>
</dbReference>
<dbReference type="PATRIC" id="fig|56107.3.peg.931"/>
<feature type="region of interest" description="Disordered" evidence="1">
    <location>
        <begin position="68"/>
        <end position="147"/>
    </location>
</feature>
<dbReference type="eggNOG" id="COG2335">
    <property type="taxonomic scope" value="Bacteria"/>
</dbReference>
<evidence type="ECO:0000259" key="2">
    <source>
        <dbReference type="PROSITE" id="PS50213"/>
    </source>
</evidence>
<dbReference type="RefSeq" id="WP_015206416.1">
    <property type="nucleotide sequence ID" value="NC_019757.1"/>
</dbReference>
<dbReference type="KEGG" id="csg:Cylst_0834"/>
<dbReference type="SMART" id="SM00554">
    <property type="entry name" value="FAS1"/>
    <property type="match status" value="1"/>
</dbReference>
<dbReference type="AlphaFoldDB" id="K9WS05"/>
<dbReference type="EMBL" id="CP003642">
    <property type="protein sequence ID" value="AFZ23160.1"/>
    <property type="molecule type" value="Genomic_DNA"/>
</dbReference>
<protein>
    <submittedName>
        <fullName evidence="3">Secreted/surface protein with fasciclin-like repeats</fullName>
    </submittedName>
</protein>
<keyword evidence="4" id="KW-1185">Reference proteome</keyword>
<dbReference type="InterPro" id="IPR036378">
    <property type="entry name" value="FAS1_dom_sf"/>
</dbReference>
<dbReference type="InterPro" id="IPR050904">
    <property type="entry name" value="Adhesion/Biosynth-related"/>
</dbReference>
<organism evidence="3 4">
    <name type="scientific">Cylindrospermum stagnale PCC 7417</name>
    <dbReference type="NCBI Taxonomy" id="56107"/>
    <lineage>
        <taxon>Bacteria</taxon>
        <taxon>Bacillati</taxon>
        <taxon>Cyanobacteriota</taxon>
        <taxon>Cyanophyceae</taxon>
        <taxon>Nostocales</taxon>
        <taxon>Nostocaceae</taxon>
        <taxon>Cylindrospermum</taxon>
    </lineage>
</organism>
<dbReference type="OrthoDB" id="9800666at2"/>
<dbReference type="STRING" id="56107.Cylst_0834"/>
<dbReference type="PANTHER" id="PTHR10900:SF77">
    <property type="entry name" value="FI19380P1"/>
    <property type="match status" value="1"/>
</dbReference>
<proteinExistence type="predicted"/>
<name>K9WS05_9NOST</name>
<evidence type="ECO:0000313" key="4">
    <source>
        <dbReference type="Proteomes" id="UP000010475"/>
    </source>
</evidence>
<dbReference type="SUPFAM" id="SSF82153">
    <property type="entry name" value="FAS1 domain"/>
    <property type="match status" value="1"/>
</dbReference>
<dbReference type="Gene3D" id="2.30.180.10">
    <property type="entry name" value="FAS1 domain"/>
    <property type="match status" value="1"/>
</dbReference>
<sequence>MKANYSKLFTKFAGIVGVTGVSLLITLPSEAKEALNPHPSIFSEATYNRSQGIQANSQSTPAELVLETQKGNTKPKPVVAQKGGRTVNPRPSIFNEPPYNRGTAPGKTRPITPSRPTKPATEVPTTPGTNKPATTAPTPTPPAAGTTSATKNLVALAESNGSFKTLIKALKAAGLAEVLQGQGPFTIFAPTDAAFAKLPQDALQDLLKPENKEVLVKVLTYHVVNGKVLSTDLKSGQVTSLQGDPITVKVDKATGVMVNDAQVTKADIQGSNGVIHQIDNLILPPSL</sequence>
<gene>
    <name evidence="3" type="ORF">Cylst_0834</name>
</gene>
<dbReference type="InterPro" id="IPR000782">
    <property type="entry name" value="FAS1_domain"/>
</dbReference>